<keyword evidence="1" id="KW-0812">Transmembrane</keyword>
<feature type="transmembrane region" description="Helical" evidence="1">
    <location>
        <begin position="106"/>
        <end position="125"/>
    </location>
</feature>
<accession>A0ABV6QVS8</accession>
<evidence type="ECO:0000313" key="3">
    <source>
        <dbReference type="Proteomes" id="UP001589890"/>
    </source>
</evidence>
<dbReference type="Proteomes" id="UP001589890">
    <property type="component" value="Unassembled WGS sequence"/>
</dbReference>
<proteinExistence type="predicted"/>
<evidence type="ECO:0000256" key="1">
    <source>
        <dbReference type="SAM" id="Phobius"/>
    </source>
</evidence>
<reference evidence="2 3" key="1">
    <citation type="submission" date="2024-09" db="EMBL/GenBank/DDBJ databases">
        <authorList>
            <person name="Sun Q."/>
            <person name="Mori K."/>
        </authorList>
    </citation>
    <scope>NUCLEOTIDE SEQUENCE [LARGE SCALE GENOMIC DNA]</scope>
    <source>
        <strain evidence="2 3">CGMCC 1.15906</strain>
    </source>
</reference>
<sequence length="284" mass="30987">MSDPTGPVSAELDLERRDRRGWALARVVYLGIPAIFFVLLCWIGLASRHPGPALALAIPAAMFVINLRQMRKNRYLPMRWPVAGYVGGGITGLVVSLSTIVLDFDWLVTLFLVAMFGGALIGRALGNAGNRAVSMPPGPDLAESPYELIYRLRSPRNMVLVLNQDKLAIKALILRRSPNDVNRTGLGVGPDYPIEAITGTHEVSLSGAERLKFPVDLQTRPQSSPGPALIVQLKGIDWVLPIRHAAGLAALISRRAELRRTQVEQELLAALEADGPEESDHRTE</sequence>
<comment type="caution">
    <text evidence="2">The sequence shown here is derived from an EMBL/GenBank/DDBJ whole genome shotgun (WGS) entry which is preliminary data.</text>
</comment>
<name>A0ABV6QVS8_9ACTN</name>
<protein>
    <submittedName>
        <fullName evidence="2">Uncharacterized protein</fullName>
    </submittedName>
</protein>
<dbReference type="RefSeq" id="WP_380053732.1">
    <property type="nucleotide sequence ID" value="NZ_JBHLTC010000037.1"/>
</dbReference>
<keyword evidence="3" id="KW-1185">Reference proteome</keyword>
<evidence type="ECO:0000313" key="2">
    <source>
        <dbReference type="EMBL" id="MFC0628116.1"/>
    </source>
</evidence>
<gene>
    <name evidence="2" type="ORF">ACFFGN_28865</name>
</gene>
<dbReference type="EMBL" id="JBHLTC010000037">
    <property type="protein sequence ID" value="MFC0628116.1"/>
    <property type="molecule type" value="Genomic_DNA"/>
</dbReference>
<feature type="transmembrane region" description="Helical" evidence="1">
    <location>
        <begin position="80"/>
        <end position="100"/>
    </location>
</feature>
<keyword evidence="1" id="KW-0472">Membrane</keyword>
<feature type="transmembrane region" description="Helical" evidence="1">
    <location>
        <begin position="23"/>
        <end position="45"/>
    </location>
</feature>
<organism evidence="2 3">
    <name type="scientific">Kribbella deserti</name>
    <dbReference type="NCBI Taxonomy" id="1926257"/>
    <lineage>
        <taxon>Bacteria</taxon>
        <taxon>Bacillati</taxon>
        <taxon>Actinomycetota</taxon>
        <taxon>Actinomycetes</taxon>
        <taxon>Propionibacteriales</taxon>
        <taxon>Kribbellaceae</taxon>
        <taxon>Kribbella</taxon>
    </lineage>
</organism>
<feature type="transmembrane region" description="Helical" evidence="1">
    <location>
        <begin position="51"/>
        <end position="68"/>
    </location>
</feature>
<keyword evidence="1" id="KW-1133">Transmembrane helix</keyword>